<evidence type="ECO:0000313" key="2">
    <source>
        <dbReference type="EMBL" id="CAF4256228.1"/>
    </source>
</evidence>
<feature type="non-terminal residue" evidence="2">
    <location>
        <position position="1"/>
    </location>
</feature>
<sequence>KLTTNDIQSTVTSTDESNPIIDTIFSQSAPITTKTNNVSMLINPVNNSSSFYINENFLPTSSFENSMLLRSSSPKSDSEYELDKSSQQSGRNSR</sequence>
<organism evidence="2 4">
    <name type="scientific">Rotaria magnacalcarata</name>
    <dbReference type="NCBI Taxonomy" id="392030"/>
    <lineage>
        <taxon>Eukaryota</taxon>
        <taxon>Metazoa</taxon>
        <taxon>Spiralia</taxon>
        <taxon>Gnathifera</taxon>
        <taxon>Rotifera</taxon>
        <taxon>Eurotatoria</taxon>
        <taxon>Bdelloidea</taxon>
        <taxon>Philodinida</taxon>
        <taxon>Philodinidae</taxon>
        <taxon>Rotaria</taxon>
    </lineage>
</organism>
<feature type="non-terminal residue" evidence="2">
    <location>
        <position position="94"/>
    </location>
</feature>
<evidence type="ECO:0000313" key="3">
    <source>
        <dbReference type="EMBL" id="CAF5181319.1"/>
    </source>
</evidence>
<dbReference type="EMBL" id="CAJOBJ010028005">
    <property type="protein sequence ID" value="CAF4256228.1"/>
    <property type="molecule type" value="Genomic_DNA"/>
</dbReference>
<feature type="region of interest" description="Disordered" evidence="1">
    <location>
        <begin position="68"/>
        <end position="94"/>
    </location>
</feature>
<gene>
    <name evidence="3" type="ORF">BYL167_LOCUS79001</name>
    <name evidence="2" type="ORF">GIL414_LOCUS23906</name>
</gene>
<accession>A0A8S2SZE1</accession>
<name>A0A8S2SZE1_9BILA</name>
<dbReference type="EMBL" id="CAJOBH010291172">
    <property type="protein sequence ID" value="CAF5181319.1"/>
    <property type="molecule type" value="Genomic_DNA"/>
</dbReference>
<evidence type="ECO:0000256" key="1">
    <source>
        <dbReference type="SAM" id="MobiDB-lite"/>
    </source>
</evidence>
<comment type="caution">
    <text evidence="2">The sequence shown here is derived from an EMBL/GenBank/DDBJ whole genome shotgun (WGS) entry which is preliminary data.</text>
</comment>
<protein>
    <submittedName>
        <fullName evidence="2">Uncharacterized protein</fullName>
    </submittedName>
</protein>
<dbReference type="AlphaFoldDB" id="A0A8S2SZE1"/>
<feature type="compositionally biased region" description="Polar residues" evidence="1">
    <location>
        <begin position="85"/>
        <end position="94"/>
    </location>
</feature>
<evidence type="ECO:0000313" key="4">
    <source>
        <dbReference type="Proteomes" id="UP000681720"/>
    </source>
</evidence>
<proteinExistence type="predicted"/>
<dbReference type="Proteomes" id="UP000681967">
    <property type="component" value="Unassembled WGS sequence"/>
</dbReference>
<reference evidence="2" key="1">
    <citation type="submission" date="2021-02" db="EMBL/GenBank/DDBJ databases">
        <authorList>
            <person name="Nowell W R."/>
        </authorList>
    </citation>
    <scope>NUCLEOTIDE SEQUENCE</scope>
</reference>
<dbReference type="Proteomes" id="UP000681720">
    <property type="component" value="Unassembled WGS sequence"/>
</dbReference>